<dbReference type="Proteomes" id="UP000275461">
    <property type="component" value="Unassembled WGS sequence"/>
</dbReference>
<dbReference type="EMBL" id="RCDA01000001">
    <property type="protein sequence ID" value="RLK50480.1"/>
    <property type="molecule type" value="Genomic_DNA"/>
</dbReference>
<evidence type="ECO:0000259" key="1">
    <source>
        <dbReference type="SMART" id="SM00731"/>
    </source>
</evidence>
<dbReference type="PANTHER" id="PTHR38773">
    <property type="entry name" value="PROTEIN SPRT"/>
    <property type="match status" value="1"/>
</dbReference>
<comment type="caution">
    <text evidence="2">The sequence shown here is derived from an EMBL/GenBank/DDBJ whole genome shotgun (WGS) entry which is preliminary data.</text>
</comment>
<dbReference type="InterPro" id="IPR006640">
    <property type="entry name" value="SprT-like_domain"/>
</dbReference>
<evidence type="ECO:0000313" key="3">
    <source>
        <dbReference type="Proteomes" id="UP000275461"/>
    </source>
</evidence>
<accession>A0A498CBH9</accession>
<keyword evidence="3" id="KW-1185">Reference proteome</keyword>
<proteinExistence type="predicted"/>
<organism evidence="2 3">
    <name type="scientific">Alkalispirillum mobile</name>
    <dbReference type="NCBI Taxonomy" id="85925"/>
    <lineage>
        <taxon>Bacteria</taxon>
        <taxon>Pseudomonadati</taxon>
        <taxon>Pseudomonadota</taxon>
        <taxon>Gammaproteobacteria</taxon>
        <taxon>Chromatiales</taxon>
        <taxon>Ectothiorhodospiraceae</taxon>
        <taxon>Alkalispirillum</taxon>
    </lineage>
</organism>
<evidence type="ECO:0000313" key="2">
    <source>
        <dbReference type="EMBL" id="RLK50480.1"/>
    </source>
</evidence>
<sequence length="154" mass="17316">MLGSRWPALEGDAVPAVRLYHRGSALGRAWLREHRIGLNAPLLRRADGWQAARETVAHEVAHLAAWAVYRDRGHGAGWRQVMAALGVPATRTHSLDVSGIPGTQRRWRYRCACSTHRITTTRHNRIRQGRMRYHCRRCGEALARELEGGPGVDT</sequence>
<dbReference type="AlphaFoldDB" id="A0A498CBH9"/>
<dbReference type="PANTHER" id="PTHR38773:SF1">
    <property type="entry name" value="PROTEIN SPRT"/>
    <property type="match status" value="1"/>
</dbReference>
<protein>
    <submittedName>
        <fullName evidence="2">SprT protein</fullName>
    </submittedName>
</protein>
<dbReference type="Pfam" id="PF10263">
    <property type="entry name" value="SprT-like"/>
    <property type="match status" value="1"/>
</dbReference>
<dbReference type="SMART" id="SM00731">
    <property type="entry name" value="SprT"/>
    <property type="match status" value="1"/>
</dbReference>
<feature type="domain" description="SprT-like" evidence="1">
    <location>
        <begin position="7"/>
        <end position="145"/>
    </location>
</feature>
<name>A0A498CBH9_9GAMM</name>
<reference evidence="2 3" key="1">
    <citation type="submission" date="2018-10" db="EMBL/GenBank/DDBJ databases">
        <title>Genomic Encyclopedia of Type Strains, Phase IV (KMG-IV): sequencing the most valuable type-strain genomes for metagenomic binning, comparative biology and taxonomic classification.</title>
        <authorList>
            <person name="Goeker M."/>
        </authorList>
    </citation>
    <scope>NUCLEOTIDE SEQUENCE [LARGE SCALE GENOMIC DNA]</scope>
    <source>
        <strain evidence="2 3">DSM 12769</strain>
    </source>
</reference>
<dbReference type="GO" id="GO:0006950">
    <property type="term" value="P:response to stress"/>
    <property type="evidence" value="ECO:0007669"/>
    <property type="project" value="UniProtKB-ARBA"/>
</dbReference>
<gene>
    <name evidence="2" type="ORF">DFR31_0381</name>
</gene>